<dbReference type="SUPFAM" id="SSF54060">
    <property type="entry name" value="His-Me finger endonucleases"/>
    <property type="match status" value="1"/>
</dbReference>
<reference evidence="3" key="2">
    <citation type="submission" date="2025-08" db="UniProtKB">
        <authorList>
            <consortium name="Ensembl"/>
        </authorList>
    </citation>
    <scope>IDENTIFICATION</scope>
</reference>
<dbReference type="Gene3D" id="3.40.570.10">
    <property type="entry name" value="Extracellular Endonuclease, subunit A"/>
    <property type="match status" value="1"/>
</dbReference>
<organism evidence="3 4">
    <name type="scientific">Myripristis murdjan</name>
    <name type="common">pinecone soldierfish</name>
    <dbReference type="NCBI Taxonomy" id="586833"/>
    <lineage>
        <taxon>Eukaryota</taxon>
        <taxon>Metazoa</taxon>
        <taxon>Chordata</taxon>
        <taxon>Craniata</taxon>
        <taxon>Vertebrata</taxon>
        <taxon>Euteleostomi</taxon>
        <taxon>Actinopterygii</taxon>
        <taxon>Neopterygii</taxon>
        <taxon>Teleostei</taxon>
        <taxon>Neoteleostei</taxon>
        <taxon>Acanthomorphata</taxon>
        <taxon>Holocentriformes</taxon>
        <taxon>Holocentridae</taxon>
        <taxon>Myripristis</taxon>
    </lineage>
</organism>
<evidence type="ECO:0000259" key="2">
    <source>
        <dbReference type="SMART" id="SM00892"/>
    </source>
</evidence>
<accession>A0A668ASG1</accession>
<gene>
    <name evidence="3" type="primary">LOC115378009</name>
</gene>
<evidence type="ECO:0000313" key="4">
    <source>
        <dbReference type="Proteomes" id="UP000472263"/>
    </source>
</evidence>
<evidence type="ECO:0000259" key="1">
    <source>
        <dbReference type="SMART" id="SM00477"/>
    </source>
</evidence>
<dbReference type="AlphaFoldDB" id="A0A668ASG1"/>
<reference evidence="3" key="1">
    <citation type="submission" date="2019-06" db="EMBL/GenBank/DDBJ databases">
        <authorList>
            <consortium name="Wellcome Sanger Institute Data Sharing"/>
        </authorList>
    </citation>
    <scope>NUCLEOTIDE SEQUENCE [LARGE SCALE GENOMIC DNA]</scope>
</reference>
<dbReference type="Pfam" id="PF01223">
    <property type="entry name" value="Endonuclease_NS"/>
    <property type="match status" value="1"/>
</dbReference>
<dbReference type="GeneTree" id="ENSGT01030000234592"/>
<dbReference type="GO" id="GO:0016787">
    <property type="term" value="F:hydrolase activity"/>
    <property type="evidence" value="ECO:0007669"/>
    <property type="project" value="InterPro"/>
</dbReference>
<proteinExistence type="predicted"/>
<dbReference type="GO" id="GO:0046872">
    <property type="term" value="F:metal ion binding"/>
    <property type="evidence" value="ECO:0007669"/>
    <property type="project" value="InterPro"/>
</dbReference>
<dbReference type="Proteomes" id="UP000472263">
    <property type="component" value="Chromosome 19"/>
</dbReference>
<dbReference type="InterPro" id="IPR020821">
    <property type="entry name" value="ENPP1-3/EXOG-like_nuc-like"/>
</dbReference>
<reference evidence="3" key="3">
    <citation type="submission" date="2025-09" db="UniProtKB">
        <authorList>
            <consortium name="Ensembl"/>
        </authorList>
    </citation>
    <scope>IDENTIFICATION</scope>
</reference>
<dbReference type="InterPro" id="IPR001604">
    <property type="entry name" value="Endo_G_ENPP1-like_dom"/>
</dbReference>
<dbReference type="PANTHER" id="PTHR21472">
    <property type="entry name" value="ENDONUCLEASE DOMAIN-CONTAINING 1 PROTEIN ENDOD1"/>
    <property type="match status" value="1"/>
</dbReference>
<sequence>IWISPPFVNLYIMTPLHGLAVALLAFTGGWILCRADVGDFTPCLQFFYNSWPPKGLAGTPVCQRFCNQYHFATLYNRQRRSPWFSAYLYSVPTGKRPKASWKFEPQLAYPAADGNMIPFPPGPVDQNVVESQAVELDYINSTYTRGHLNPSLHHQSHEDRASTFTLTNVVPQKAGSNDGPWEVLEQTINETLAAYCLGEAYIVTGIIPYQQDEPWLHNRVAVPEYLWSAYCCPNYNNSLPQELQEAFPTYAAIGRNDRNSTEEIVPVDKTAKKEFMGYDVRQMPLATLEMYLKDRFGTLVSVFYEQCTGSV</sequence>
<dbReference type="InterPro" id="IPR039015">
    <property type="entry name" value="ENDOD1"/>
</dbReference>
<keyword evidence="4" id="KW-1185">Reference proteome</keyword>
<evidence type="ECO:0000313" key="3">
    <source>
        <dbReference type="Ensembl" id="ENSMMDP00005051639.1"/>
    </source>
</evidence>
<dbReference type="InParanoid" id="A0A668ASG1"/>
<dbReference type="SMART" id="SM00892">
    <property type="entry name" value="Endonuclease_NS"/>
    <property type="match status" value="1"/>
</dbReference>
<dbReference type="GO" id="GO:0003676">
    <property type="term" value="F:nucleic acid binding"/>
    <property type="evidence" value="ECO:0007669"/>
    <property type="project" value="InterPro"/>
</dbReference>
<dbReference type="InterPro" id="IPR044929">
    <property type="entry name" value="DNA/RNA_non-sp_Endonuclease_sf"/>
</dbReference>
<dbReference type="InterPro" id="IPR044925">
    <property type="entry name" value="His-Me_finger_sf"/>
</dbReference>
<feature type="domain" description="DNA/RNA non-specific endonuclease/pyrophosphatase/phosphodiesterase" evidence="2">
    <location>
        <begin position="67"/>
        <end position="281"/>
    </location>
</feature>
<dbReference type="Ensembl" id="ENSMMDT00005052651.1">
    <property type="protein sequence ID" value="ENSMMDP00005051639.1"/>
    <property type="gene ID" value="ENSMMDG00005023339.1"/>
</dbReference>
<feature type="domain" description="ENPP1-3/EXOG-like endonuclease/phosphodiesterase" evidence="1">
    <location>
        <begin position="68"/>
        <end position="287"/>
    </location>
</feature>
<protein>
    <submittedName>
        <fullName evidence="3">Uncharacterized protein</fullName>
    </submittedName>
</protein>
<dbReference type="PANTHER" id="PTHR21472:SF18">
    <property type="entry name" value="ENDONUCLEASE DOMAIN-CONTAINING 1 PROTEIN"/>
    <property type="match status" value="1"/>
</dbReference>
<dbReference type="SMART" id="SM00477">
    <property type="entry name" value="NUC"/>
    <property type="match status" value="1"/>
</dbReference>
<name>A0A668ASG1_9TELE</name>